<dbReference type="RefSeq" id="WP_255900462.1">
    <property type="nucleotide sequence ID" value="NZ_JAFMZO010000002.1"/>
</dbReference>
<name>A0ABW4ZQ12_9SPHI</name>
<keyword evidence="3" id="KW-1185">Reference proteome</keyword>
<accession>A0ABW4ZQ12</accession>
<reference evidence="3" key="1">
    <citation type="journal article" date="2019" name="Int. J. Syst. Evol. Microbiol.">
        <title>The Global Catalogue of Microorganisms (GCM) 10K type strain sequencing project: providing services to taxonomists for standard genome sequencing and annotation.</title>
        <authorList>
            <consortium name="The Broad Institute Genomics Platform"/>
            <consortium name="The Broad Institute Genome Sequencing Center for Infectious Disease"/>
            <person name="Wu L."/>
            <person name="Ma J."/>
        </authorList>
    </citation>
    <scope>NUCLEOTIDE SEQUENCE [LARGE SCALE GENOMIC DNA]</scope>
    <source>
        <strain evidence="3">KCTC 42217</strain>
    </source>
</reference>
<dbReference type="EMBL" id="JBHUHZ010000002">
    <property type="protein sequence ID" value="MFD2163674.1"/>
    <property type="molecule type" value="Genomic_DNA"/>
</dbReference>
<sequence>MSKIEYIGNGLAMLGEHGIIVNMGADELIVAPKSPKPERPNEGGSSNVAFWGEDNDFPQQVIERVEKDTELPPLLDWKGRALQGREVVAVDLVWNKEKKDFDVVRINDPEINNFIAARTFKRYWREACVDFSWFGMPFPDLIKNAGMDKIAYLGTHDASWCRWSKQNPKGNITVCYVASNWPDAKESDPTTMKFPVVDPYDPLAAEKLKEDKRIRRCVFPINYPSPGKAYYPSTPYHSFLFSKWYDIKQLIPEMKASLMQKILSAKWILHIPVNYWPSIYPTWHQMTPDERLEKKKLKVAEIEKTLTGTANAGKTVLFEVGVDDHGNIIPGWKLEPIMDALKDGQHLEDSNEASMHGMRGLGTDPALVGDGPGKTNNGSSSSDKRIAFNIFVAQLTPYREVLFEPLYFIAEFNGWLNRYPNLRFKVLEIELETLDKAHATSKETNPVTTNPAKEGAGK</sequence>
<feature type="region of interest" description="Disordered" evidence="1">
    <location>
        <begin position="31"/>
        <end position="50"/>
    </location>
</feature>
<evidence type="ECO:0000256" key="1">
    <source>
        <dbReference type="SAM" id="MobiDB-lite"/>
    </source>
</evidence>
<comment type="caution">
    <text evidence="2">The sequence shown here is derived from an EMBL/GenBank/DDBJ whole genome shotgun (WGS) entry which is preliminary data.</text>
</comment>
<protein>
    <submittedName>
        <fullName evidence="2">Uncharacterized protein</fullName>
    </submittedName>
</protein>
<evidence type="ECO:0000313" key="2">
    <source>
        <dbReference type="EMBL" id="MFD2163674.1"/>
    </source>
</evidence>
<dbReference type="Proteomes" id="UP001597387">
    <property type="component" value="Unassembled WGS sequence"/>
</dbReference>
<proteinExistence type="predicted"/>
<evidence type="ECO:0000313" key="3">
    <source>
        <dbReference type="Proteomes" id="UP001597387"/>
    </source>
</evidence>
<feature type="compositionally biased region" description="Polar residues" evidence="1">
    <location>
        <begin position="442"/>
        <end position="451"/>
    </location>
</feature>
<feature type="region of interest" description="Disordered" evidence="1">
    <location>
        <begin position="439"/>
        <end position="458"/>
    </location>
</feature>
<gene>
    <name evidence="2" type="ORF">ACFSJU_14790</name>
</gene>
<organism evidence="2 3">
    <name type="scientific">Paradesertivirga mongoliensis</name>
    <dbReference type="NCBI Taxonomy" id="2100740"/>
    <lineage>
        <taxon>Bacteria</taxon>
        <taxon>Pseudomonadati</taxon>
        <taxon>Bacteroidota</taxon>
        <taxon>Sphingobacteriia</taxon>
        <taxon>Sphingobacteriales</taxon>
        <taxon>Sphingobacteriaceae</taxon>
        <taxon>Paradesertivirga</taxon>
    </lineage>
</organism>